<keyword evidence="7" id="KW-1185">Reference proteome</keyword>
<accession>A0ABR3VT96</accession>
<evidence type="ECO:0000256" key="5">
    <source>
        <dbReference type="SAM" id="MobiDB-lite"/>
    </source>
</evidence>
<sequence>MRLSAANASPPCRADDPRPEQISISYNGGKDCLVLTLLVLSCLPRHFLPESDSLVPPPTSSSSSPSPSAGHHAPSTKSSPNGTGPAATPGAPTPSAGPPRPGPFPESLQAVYIVPPHPFPEVDRFVASSGREFHLQLAKYNLPMRAALESYRLENPQIEAVFVGTVSRPRVLFFFFCFAPLPR</sequence>
<evidence type="ECO:0000313" key="6">
    <source>
        <dbReference type="EMBL" id="KAL1844865.1"/>
    </source>
</evidence>
<evidence type="ECO:0000256" key="1">
    <source>
        <dbReference type="ARBA" id="ARBA00022679"/>
    </source>
</evidence>
<keyword evidence="4" id="KW-0067">ATP-binding</keyword>
<dbReference type="InterPro" id="IPR014729">
    <property type="entry name" value="Rossmann-like_a/b/a_fold"/>
</dbReference>
<gene>
    <name evidence="6" type="ORF">VTK73DRAFT_1641</name>
</gene>
<evidence type="ECO:0000256" key="3">
    <source>
        <dbReference type="ARBA" id="ARBA00022741"/>
    </source>
</evidence>
<name>A0ABR3VT96_9PEZI</name>
<keyword evidence="3" id="KW-0547">Nucleotide-binding</keyword>
<reference evidence="6 7" key="1">
    <citation type="journal article" date="2024" name="Commun. Biol.">
        <title>Comparative genomic analysis of thermophilic fungi reveals convergent evolutionary adaptations and gene losses.</title>
        <authorList>
            <person name="Steindorff A.S."/>
            <person name="Aguilar-Pontes M.V."/>
            <person name="Robinson A.J."/>
            <person name="Andreopoulos B."/>
            <person name="LaButti K."/>
            <person name="Kuo A."/>
            <person name="Mondo S."/>
            <person name="Riley R."/>
            <person name="Otillar R."/>
            <person name="Haridas S."/>
            <person name="Lipzen A."/>
            <person name="Grimwood J."/>
            <person name="Schmutz J."/>
            <person name="Clum A."/>
            <person name="Reid I.D."/>
            <person name="Moisan M.C."/>
            <person name="Butler G."/>
            <person name="Nguyen T.T.M."/>
            <person name="Dewar K."/>
            <person name="Conant G."/>
            <person name="Drula E."/>
            <person name="Henrissat B."/>
            <person name="Hansel C."/>
            <person name="Singer S."/>
            <person name="Hutchinson M.I."/>
            <person name="de Vries R.P."/>
            <person name="Natvig D.O."/>
            <person name="Powell A.J."/>
            <person name="Tsang A."/>
            <person name="Grigoriev I.V."/>
        </authorList>
    </citation>
    <scope>NUCLEOTIDE SEQUENCE [LARGE SCALE GENOMIC DNA]</scope>
    <source>
        <strain evidence="6 7">ATCC 24622</strain>
    </source>
</reference>
<dbReference type="Gene3D" id="3.40.50.620">
    <property type="entry name" value="HUPs"/>
    <property type="match status" value="1"/>
</dbReference>
<proteinExistence type="predicted"/>
<protein>
    <recommendedName>
        <fullName evidence="8">Phosphoadenosine phosphosulphate reductase domain-containing protein</fullName>
    </recommendedName>
</protein>
<feature type="compositionally biased region" description="Pro residues" evidence="5">
    <location>
        <begin position="91"/>
        <end position="104"/>
    </location>
</feature>
<feature type="region of interest" description="Disordered" evidence="5">
    <location>
        <begin position="53"/>
        <end position="107"/>
    </location>
</feature>
<comment type="caution">
    <text evidence="6">The sequence shown here is derived from an EMBL/GenBank/DDBJ whole genome shotgun (WGS) entry which is preliminary data.</text>
</comment>
<keyword evidence="1" id="KW-0808">Transferase</keyword>
<keyword evidence="2" id="KW-0548">Nucleotidyltransferase</keyword>
<organism evidence="6 7">
    <name type="scientific">Phialemonium thermophilum</name>
    <dbReference type="NCBI Taxonomy" id="223376"/>
    <lineage>
        <taxon>Eukaryota</taxon>
        <taxon>Fungi</taxon>
        <taxon>Dikarya</taxon>
        <taxon>Ascomycota</taxon>
        <taxon>Pezizomycotina</taxon>
        <taxon>Sordariomycetes</taxon>
        <taxon>Sordariomycetidae</taxon>
        <taxon>Cephalothecales</taxon>
        <taxon>Cephalothecaceae</taxon>
        <taxon>Phialemonium</taxon>
    </lineage>
</organism>
<evidence type="ECO:0000313" key="7">
    <source>
        <dbReference type="Proteomes" id="UP001586593"/>
    </source>
</evidence>
<evidence type="ECO:0000256" key="2">
    <source>
        <dbReference type="ARBA" id="ARBA00022695"/>
    </source>
</evidence>
<feature type="compositionally biased region" description="Low complexity" evidence="5">
    <location>
        <begin position="60"/>
        <end position="90"/>
    </location>
</feature>
<feature type="region of interest" description="Disordered" evidence="5">
    <location>
        <begin position="1"/>
        <end position="20"/>
    </location>
</feature>
<dbReference type="PANTHER" id="PTHR23293">
    <property type="entry name" value="FAD SYNTHETASE-RELATED FMN ADENYLYLTRANSFERASE"/>
    <property type="match status" value="1"/>
</dbReference>
<evidence type="ECO:0000256" key="4">
    <source>
        <dbReference type="ARBA" id="ARBA00022840"/>
    </source>
</evidence>
<evidence type="ECO:0008006" key="8">
    <source>
        <dbReference type="Google" id="ProtNLM"/>
    </source>
</evidence>
<dbReference type="Proteomes" id="UP001586593">
    <property type="component" value="Unassembled WGS sequence"/>
</dbReference>
<dbReference type="PANTHER" id="PTHR23293:SF9">
    <property type="entry name" value="FAD SYNTHASE"/>
    <property type="match status" value="1"/>
</dbReference>
<dbReference type="EMBL" id="JAZHXJ010001407">
    <property type="protein sequence ID" value="KAL1844865.1"/>
    <property type="molecule type" value="Genomic_DNA"/>
</dbReference>